<sequence>MAATTLCKAQTVIKPGDNSFDKKWLKNGTYEMACYSLDGAGNKTEISTFIFEINTSSGPLSIYTTLKVPGSDDQWLDTSIVDGNTFKPVYRSSFSRNREMVLKYDKEITGYHYDKHTKKRNTIKEPVKEAFFDNYSYPYLLGLLPLSSGYNADMTVYDYKPSNTTNIKKTLIQEVKNSLHVSELTGEHKSWQVSVYEEATDEKSEYYIDKETRRLWKVEVFAKGQHILMVDKETDYNPFKSTFDKAATLKLLKSGSAVISGEAFARDNQNEGALGGIAVVNINKKQYARAGTQIVLIPYTEFFKEWMKLNEASRKKGRAIPLPADVAECMKVTTVYDDKGHFEFVNLMPGDYMVYTEFGYVHTSIRSEVTGYTDTYINGLYQGTATHTTSNAYNGNAAATIKKVITIKKEGEKVDIKLKKTL</sequence>
<dbReference type="EMBL" id="FSRA01000001">
    <property type="protein sequence ID" value="SIN65488.1"/>
    <property type="molecule type" value="Genomic_DNA"/>
</dbReference>
<keyword evidence="2" id="KW-1185">Reference proteome</keyword>
<protein>
    <submittedName>
        <fullName evidence="1">Uncharacterized protein</fullName>
    </submittedName>
</protein>
<dbReference type="Proteomes" id="UP000185003">
    <property type="component" value="Unassembled WGS sequence"/>
</dbReference>
<name>A0A1N6D3U1_9BACT</name>
<reference evidence="1 2" key="1">
    <citation type="submission" date="2016-11" db="EMBL/GenBank/DDBJ databases">
        <authorList>
            <person name="Jaros S."/>
            <person name="Januszkiewicz K."/>
            <person name="Wedrychowicz H."/>
        </authorList>
    </citation>
    <scope>NUCLEOTIDE SEQUENCE [LARGE SCALE GENOMIC DNA]</scope>
    <source>
        <strain evidence="1 2">DSM 24787</strain>
    </source>
</reference>
<organism evidence="1 2">
    <name type="scientific">Chitinophaga niabensis</name>
    <dbReference type="NCBI Taxonomy" id="536979"/>
    <lineage>
        <taxon>Bacteria</taxon>
        <taxon>Pseudomonadati</taxon>
        <taxon>Bacteroidota</taxon>
        <taxon>Chitinophagia</taxon>
        <taxon>Chitinophagales</taxon>
        <taxon>Chitinophagaceae</taxon>
        <taxon>Chitinophaga</taxon>
    </lineage>
</organism>
<dbReference type="InterPro" id="IPR021457">
    <property type="entry name" value="DUF3108"/>
</dbReference>
<accession>A0A1N6D3U1</accession>
<evidence type="ECO:0000313" key="2">
    <source>
        <dbReference type="Proteomes" id="UP000185003"/>
    </source>
</evidence>
<evidence type="ECO:0000313" key="1">
    <source>
        <dbReference type="EMBL" id="SIN65488.1"/>
    </source>
</evidence>
<dbReference type="SUPFAM" id="SSF117074">
    <property type="entry name" value="Hypothetical protein PA1324"/>
    <property type="match status" value="1"/>
</dbReference>
<dbReference type="STRING" id="536979.SAMN04488055_0224"/>
<gene>
    <name evidence="1" type="ORF">SAMN04488055_0224</name>
</gene>
<proteinExistence type="predicted"/>
<dbReference type="Pfam" id="PF11306">
    <property type="entry name" value="DUF3108"/>
    <property type="match status" value="1"/>
</dbReference>
<dbReference type="AlphaFoldDB" id="A0A1N6D3U1"/>